<keyword evidence="2" id="KW-1133">Transmembrane helix</keyword>
<protein>
    <submittedName>
        <fullName evidence="3">Uncharacterized protein</fullName>
    </submittedName>
</protein>
<feature type="region of interest" description="Disordered" evidence="1">
    <location>
        <begin position="1"/>
        <end position="31"/>
    </location>
</feature>
<keyword evidence="2" id="KW-0472">Membrane</keyword>
<organism evidence="3 4">
    <name type="scientific">Polarella glacialis</name>
    <name type="common">Dinoflagellate</name>
    <dbReference type="NCBI Taxonomy" id="89957"/>
    <lineage>
        <taxon>Eukaryota</taxon>
        <taxon>Sar</taxon>
        <taxon>Alveolata</taxon>
        <taxon>Dinophyceae</taxon>
        <taxon>Suessiales</taxon>
        <taxon>Suessiaceae</taxon>
        <taxon>Polarella</taxon>
    </lineage>
</organism>
<accession>A0A813EE00</accession>
<keyword evidence="2" id="KW-0812">Transmembrane</keyword>
<evidence type="ECO:0000313" key="3">
    <source>
        <dbReference type="EMBL" id="CAE8599373.1"/>
    </source>
</evidence>
<reference evidence="3" key="1">
    <citation type="submission" date="2021-02" db="EMBL/GenBank/DDBJ databases">
        <authorList>
            <person name="Dougan E. K."/>
            <person name="Rhodes N."/>
            <person name="Thang M."/>
            <person name="Chan C."/>
        </authorList>
    </citation>
    <scope>NUCLEOTIDE SEQUENCE</scope>
</reference>
<keyword evidence="4" id="KW-1185">Reference proteome</keyword>
<evidence type="ECO:0000313" key="4">
    <source>
        <dbReference type="Proteomes" id="UP000654075"/>
    </source>
</evidence>
<sequence length="140" mass="15759">PSPGTDRGSRKPKLSASGLEHRPPEAPSLSMTAWPKDFVRVPSLGPHKGRSVRKMFGTQRPQPATLYAPKTHPGPEQDRVPWFAQPRLPRSALWWLQVLIPRSGVKYLLVTPFFLALSRPFRARLAFVLSLLLLLLFLFG</sequence>
<evidence type="ECO:0000256" key="2">
    <source>
        <dbReference type="SAM" id="Phobius"/>
    </source>
</evidence>
<proteinExistence type="predicted"/>
<comment type="caution">
    <text evidence="3">The sequence shown here is derived from an EMBL/GenBank/DDBJ whole genome shotgun (WGS) entry which is preliminary data.</text>
</comment>
<evidence type="ECO:0000256" key="1">
    <source>
        <dbReference type="SAM" id="MobiDB-lite"/>
    </source>
</evidence>
<dbReference type="AlphaFoldDB" id="A0A813EE00"/>
<dbReference type="EMBL" id="CAJNNV010011053">
    <property type="protein sequence ID" value="CAE8599373.1"/>
    <property type="molecule type" value="Genomic_DNA"/>
</dbReference>
<feature type="non-terminal residue" evidence="3">
    <location>
        <position position="1"/>
    </location>
</feature>
<name>A0A813EE00_POLGL</name>
<gene>
    <name evidence="3" type="ORF">PGLA1383_LOCUS17721</name>
</gene>
<feature type="transmembrane region" description="Helical" evidence="2">
    <location>
        <begin position="121"/>
        <end position="139"/>
    </location>
</feature>
<dbReference type="Proteomes" id="UP000654075">
    <property type="component" value="Unassembled WGS sequence"/>
</dbReference>